<reference evidence="11" key="3">
    <citation type="submission" date="2021-01" db="EMBL/GenBank/DDBJ databases">
        <authorList>
            <consortium name="Genoscope - CEA"/>
            <person name="William W."/>
        </authorList>
    </citation>
    <scope>NUCLEOTIDE SEQUENCE</scope>
</reference>
<reference evidence="12 13" key="1">
    <citation type="journal article" date="2014" name="Science">
        <title>Plant genetics. Early allopolyploid evolution in the post-Neolithic Brassica napus oilseed genome.</title>
        <authorList>
            <person name="Chalhoub B."/>
            <person name="Denoeud F."/>
            <person name="Liu S."/>
            <person name="Parkin I.A."/>
            <person name="Tang H."/>
            <person name="Wang X."/>
            <person name="Chiquet J."/>
            <person name="Belcram H."/>
            <person name="Tong C."/>
            <person name="Samans B."/>
            <person name="Correa M."/>
            <person name="Da Silva C."/>
            <person name="Just J."/>
            <person name="Falentin C."/>
            <person name="Koh C.S."/>
            <person name="Le Clainche I."/>
            <person name="Bernard M."/>
            <person name="Bento P."/>
            <person name="Noel B."/>
            <person name="Labadie K."/>
            <person name="Alberti A."/>
            <person name="Charles M."/>
            <person name="Arnaud D."/>
            <person name="Guo H."/>
            <person name="Daviaud C."/>
            <person name="Alamery S."/>
            <person name="Jabbari K."/>
            <person name="Zhao M."/>
            <person name="Edger P.P."/>
            <person name="Chelaifa H."/>
            <person name="Tack D."/>
            <person name="Lassalle G."/>
            <person name="Mestiri I."/>
            <person name="Schnel N."/>
            <person name="Le Paslier M.C."/>
            <person name="Fan G."/>
            <person name="Renault V."/>
            <person name="Bayer P.E."/>
            <person name="Golicz A.A."/>
            <person name="Manoli S."/>
            <person name="Lee T.H."/>
            <person name="Thi V.H."/>
            <person name="Chalabi S."/>
            <person name="Hu Q."/>
            <person name="Fan C."/>
            <person name="Tollenaere R."/>
            <person name="Lu Y."/>
            <person name="Battail C."/>
            <person name="Shen J."/>
            <person name="Sidebottom C.H."/>
            <person name="Wang X."/>
            <person name="Canaguier A."/>
            <person name="Chauveau A."/>
            <person name="Berard A."/>
            <person name="Deniot G."/>
            <person name="Guan M."/>
            <person name="Liu Z."/>
            <person name="Sun F."/>
            <person name="Lim Y.P."/>
            <person name="Lyons E."/>
            <person name="Town C.D."/>
            <person name="Bancroft I."/>
            <person name="Wang X."/>
            <person name="Meng J."/>
            <person name="Ma J."/>
            <person name="Pires J.C."/>
            <person name="King G.J."/>
            <person name="Brunel D."/>
            <person name="Delourme R."/>
            <person name="Renard M."/>
            <person name="Aury J.M."/>
            <person name="Adams K.L."/>
            <person name="Batley J."/>
            <person name="Snowdon R.J."/>
            <person name="Tost J."/>
            <person name="Edwards D."/>
            <person name="Zhou Y."/>
            <person name="Hua W."/>
            <person name="Sharpe A.G."/>
            <person name="Paterson A.H."/>
            <person name="Guan C."/>
            <person name="Wincker P."/>
        </authorList>
    </citation>
    <scope>NUCLEOTIDE SEQUENCE [LARGE SCALE GENOMIC DNA]</scope>
    <source>
        <strain evidence="13">cv. Darmor-bzh</strain>
    </source>
</reference>
<evidence type="ECO:0000256" key="5">
    <source>
        <dbReference type="ARBA" id="ARBA00022679"/>
    </source>
</evidence>
<dbReference type="AlphaFoldDB" id="A0A078IRE9"/>
<organism evidence="12 13">
    <name type="scientific">Brassica napus</name>
    <name type="common">Rape</name>
    <dbReference type="NCBI Taxonomy" id="3708"/>
    <lineage>
        <taxon>Eukaryota</taxon>
        <taxon>Viridiplantae</taxon>
        <taxon>Streptophyta</taxon>
        <taxon>Embryophyta</taxon>
        <taxon>Tracheophyta</taxon>
        <taxon>Spermatophyta</taxon>
        <taxon>Magnoliopsida</taxon>
        <taxon>eudicotyledons</taxon>
        <taxon>Gunneridae</taxon>
        <taxon>Pentapetalae</taxon>
        <taxon>rosids</taxon>
        <taxon>malvids</taxon>
        <taxon>Brassicales</taxon>
        <taxon>Brassicaceae</taxon>
        <taxon>Brassiceae</taxon>
        <taxon>Brassica</taxon>
    </lineage>
</organism>
<comment type="similarity">
    <text evidence="3">Belongs to the ALG6/ALG8 glucosyltransferase family.</text>
</comment>
<gene>
    <name evidence="12" type="primary">BnaA04g27900D</name>
    <name evidence="11" type="ORF">DARMORV10_A04P15390.1</name>
    <name evidence="12" type="ORF">GSBRNA2T00007058001</name>
</gene>
<evidence type="ECO:0000256" key="4">
    <source>
        <dbReference type="ARBA" id="ARBA00022676"/>
    </source>
</evidence>
<evidence type="ECO:0000256" key="2">
    <source>
        <dbReference type="ARBA" id="ARBA00004922"/>
    </source>
</evidence>
<dbReference type="Pfam" id="PF03155">
    <property type="entry name" value="Alg6_Alg8"/>
    <property type="match status" value="1"/>
</dbReference>
<dbReference type="Gramene" id="CDY52466">
    <property type="protein sequence ID" value="CDY52466"/>
    <property type="gene ID" value="GSBRNA2T00007058001"/>
</dbReference>
<dbReference type="GO" id="GO:0016758">
    <property type="term" value="F:hexosyltransferase activity"/>
    <property type="evidence" value="ECO:0007669"/>
    <property type="project" value="InterPro"/>
</dbReference>
<sequence length="82" mass="9513">MSGYFAPAFLSYILGKCLRRKSPILLVLKLGIAIIVTIVSLKYRDYIFSPNDRTYMNGNLAPFERGIYKDYIAYLVHKFFSH</sequence>
<proteinExistence type="inferred from homology"/>
<dbReference type="Proteomes" id="UP000028999">
    <property type="component" value="Unassembled WGS sequence"/>
</dbReference>
<dbReference type="UniPathway" id="UPA00378"/>
<dbReference type="SMR" id="A0A078IRE9"/>
<evidence type="ECO:0000256" key="6">
    <source>
        <dbReference type="ARBA" id="ARBA00022692"/>
    </source>
</evidence>
<dbReference type="GO" id="GO:0005789">
    <property type="term" value="C:endoplasmic reticulum membrane"/>
    <property type="evidence" value="ECO:0007669"/>
    <property type="project" value="UniProtKB-SubCell"/>
</dbReference>
<evidence type="ECO:0000256" key="3">
    <source>
        <dbReference type="ARBA" id="ARBA00008715"/>
    </source>
</evidence>
<keyword evidence="7" id="KW-0256">Endoplasmic reticulum</keyword>
<dbReference type="Proteomes" id="UP001295469">
    <property type="component" value="Chromosome A04"/>
</dbReference>
<dbReference type="InterPro" id="IPR004856">
    <property type="entry name" value="Glyco_trans_ALG6/ALG8"/>
</dbReference>
<name>A0A078IRE9_BRANA</name>
<comment type="subcellular location">
    <subcellularLocation>
        <location evidence="1">Endoplasmic reticulum membrane</location>
        <topology evidence="1">Multi-pass membrane protein</topology>
    </subcellularLocation>
</comment>
<dbReference type="PaxDb" id="3708-A0A078IRE9"/>
<dbReference type="EMBL" id="LK033093">
    <property type="protein sequence ID" value="CDY52466.1"/>
    <property type="molecule type" value="Genomic_DNA"/>
</dbReference>
<reference evidence="12" key="2">
    <citation type="submission" date="2014-06" db="EMBL/GenBank/DDBJ databases">
        <authorList>
            <person name="Genoscope - CEA"/>
        </authorList>
    </citation>
    <scope>NUCLEOTIDE SEQUENCE</scope>
</reference>
<evidence type="ECO:0000256" key="8">
    <source>
        <dbReference type="ARBA" id="ARBA00022989"/>
    </source>
</evidence>
<evidence type="ECO:0000313" key="13">
    <source>
        <dbReference type="Proteomes" id="UP000028999"/>
    </source>
</evidence>
<keyword evidence="13" id="KW-1185">Reference proteome</keyword>
<comment type="pathway">
    <text evidence="2">Protein modification; protein glycosylation.</text>
</comment>
<keyword evidence="5" id="KW-0808">Transferase</keyword>
<feature type="transmembrane region" description="Helical" evidence="10">
    <location>
        <begin position="24"/>
        <end position="43"/>
    </location>
</feature>
<protein>
    <submittedName>
        <fullName evidence="11">(rape) hypothetical protein</fullName>
    </submittedName>
    <submittedName>
        <fullName evidence="12">BnaA04g27900D protein</fullName>
    </submittedName>
</protein>
<keyword evidence="4" id="KW-0328">Glycosyltransferase</keyword>
<evidence type="ECO:0000256" key="7">
    <source>
        <dbReference type="ARBA" id="ARBA00022824"/>
    </source>
</evidence>
<evidence type="ECO:0000313" key="11">
    <source>
        <dbReference type="EMBL" id="CAF2275432.1"/>
    </source>
</evidence>
<accession>A0A078IRE9</accession>
<keyword evidence="6 10" id="KW-0812">Transmembrane</keyword>
<evidence type="ECO:0000256" key="10">
    <source>
        <dbReference type="SAM" id="Phobius"/>
    </source>
</evidence>
<dbReference type="EMBL" id="HG994358">
    <property type="protein sequence ID" value="CAF2275432.1"/>
    <property type="molecule type" value="Genomic_DNA"/>
</dbReference>
<keyword evidence="8 10" id="KW-1133">Transmembrane helix</keyword>
<dbReference type="STRING" id="3708.A0A078IRE9"/>
<evidence type="ECO:0000256" key="1">
    <source>
        <dbReference type="ARBA" id="ARBA00004477"/>
    </source>
</evidence>
<keyword evidence="9 10" id="KW-0472">Membrane</keyword>
<evidence type="ECO:0000313" key="12">
    <source>
        <dbReference type="EMBL" id="CDY52466.1"/>
    </source>
</evidence>
<evidence type="ECO:0000256" key="9">
    <source>
        <dbReference type="ARBA" id="ARBA00023136"/>
    </source>
</evidence>